<proteinExistence type="evidence at transcript level"/>
<dbReference type="EMBL" id="MK161303">
    <property type="protein sequence ID" value="QCV57310.1"/>
    <property type="molecule type" value="mRNA"/>
</dbReference>
<sequence>MSDELSAKLYPDHQDPDSFPFTTNDSPNSYYFHENYQQQELGFLDAPPFMNFSDFSDQNQLINEITHPPETPNSSFSCSSNDEESDKRDKLKAIKESENEDCNSNKGGKMKKKIEKKEKEPRVAFMTESEIDHLEDGYRWRKYGQKAVKNSPYPRSYYKCTTQKCTVKKRVERSFQDPSTVITTYEGHHNHPVPATMRGHVAGIFSHSLQFKPSSSFQIPNLHDQDLFHLNYVNNNAATNPQSIINSLANQQQISDYGLLQDLVPSILFKQEP</sequence>
<feature type="region of interest" description="Disordered" evidence="6">
    <location>
        <begin position="64"/>
        <end position="117"/>
    </location>
</feature>
<dbReference type="GO" id="GO:0043565">
    <property type="term" value="F:sequence-specific DNA binding"/>
    <property type="evidence" value="ECO:0007669"/>
    <property type="project" value="InterPro"/>
</dbReference>
<evidence type="ECO:0000259" key="7">
    <source>
        <dbReference type="PROSITE" id="PS50811"/>
    </source>
</evidence>
<evidence type="ECO:0000256" key="4">
    <source>
        <dbReference type="ARBA" id="ARBA00023163"/>
    </source>
</evidence>
<evidence type="ECO:0000256" key="5">
    <source>
        <dbReference type="ARBA" id="ARBA00023242"/>
    </source>
</evidence>
<dbReference type="GO" id="GO:0003700">
    <property type="term" value="F:DNA-binding transcription factor activity"/>
    <property type="evidence" value="ECO:0007669"/>
    <property type="project" value="InterPro"/>
</dbReference>
<dbReference type="PANTHER" id="PTHR31221">
    <property type="entry name" value="WRKY TRANSCRIPTION FACTOR PROTEIN 1-RELATED"/>
    <property type="match status" value="1"/>
</dbReference>
<dbReference type="Gene3D" id="2.20.25.80">
    <property type="entry name" value="WRKY domain"/>
    <property type="match status" value="1"/>
</dbReference>
<dbReference type="Pfam" id="PF03106">
    <property type="entry name" value="WRKY"/>
    <property type="match status" value="1"/>
</dbReference>
<feature type="region of interest" description="Disordered" evidence="6">
    <location>
        <begin position="1"/>
        <end position="27"/>
    </location>
</feature>
<dbReference type="InterPro" id="IPR003657">
    <property type="entry name" value="WRKY_dom"/>
</dbReference>
<dbReference type="InterPro" id="IPR036576">
    <property type="entry name" value="WRKY_dom_sf"/>
</dbReference>
<keyword evidence="3" id="KW-0238">DNA-binding</keyword>
<reference evidence="8" key="1">
    <citation type="submission" date="2018-11" db="EMBL/GenBank/DDBJ databases">
        <authorList>
            <person name="Xia H."/>
        </authorList>
    </citation>
    <scope>NUCLEOTIDE SEQUENCE</scope>
    <source>
        <strain evidence="8">FtPinG0002325700.01</strain>
    </source>
</reference>
<keyword evidence="5" id="KW-0539">Nucleus</keyword>
<dbReference type="InterPro" id="IPR044810">
    <property type="entry name" value="WRKY_plant"/>
</dbReference>
<evidence type="ECO:0000256" key="1">
    <source>
        <dbReference type="ARBA" id="ARBA00004123"/>
    </source>
</evidence>
<evidence type="ECO:0000256" key="2">
    <source>
        <dbReference type="ARBA" id="ARBA00023015"/>
    </source>
</evidence>
<evidence type="ECO:0000256" key="3">
    <source>
        <dbReference type="ARBA" id="ARBA00023125"/>
    </source>
</evidence>
<feature type="compositionally biased region" description="Basic and acidic residues" evidence="6">
    <location>
        <begin position="85"/>
        <end position="97"/>
    </location>
</feature>
<feature type="domain" description="WRKY" evidence="7">
    <location>
        <begin position="129"/>
        <end position="194"/>
    </location>
</feature>
<dbReference type="GO" id="GO:0005634">
    <property type="term" value="C:nucleus"/>
    <property type="evidence" value="ECO:0007669"/>
    <property type="project" value="UniProtKB-SubCell"/>
</dbReference>
<keyword evidence="4" id="KW-0804">Transcription</keyword>
<dbReference type="SMART" id="SM00774">
    <property type="entry name" value="WRKY"/>
    <property type="match status" value="1"/>
</dbReference>
<dbReference type="AlphaFoldDB" id="A0A4P9Q2N8"/>
<keyword evidence="2" id="KW-0805">Transcription regulation</keyword>
<protein>
    <submittedName>
        <fullName evidence="8">WRKY transcription factor</fullName>
    </submittedName>
</protein>
<dbReference type="SUPFAM" id="SSF118290">
    <property type="entry name" value="WRKY DNA-binding domain"/>
    <property type="match status" value="1"/>
</dbReference>
<organism evidence="8">
    <name type="scientific">Fagopyrum tataricum</name>
    <name type="common">Tartarian buckwheat</name>
    <name type="synonym">Polygonum tataricum</name>
    <dbReference type="NCBI Taxonomy" id="62330"/>
    <lineage>
        <taxon>Eukaryota</taxon>
        <taxon>Viridiplantae</taxon>
        <taxon>Streptophyta</taxon>
        <taxon>Embryophyta</taxon>
        <taxon>Tracheophyta</taxon>
        <taxon>Spermatophyta</taxon>
        <taxon>Magnoliopsida</taxon>
        <taxon>eudicotyledons</taxon>
        <taxon>Gunneridae</taxon>
        <taxon>Pentapetalae</taxon>
        <taxon>Caryophyllales</taxon>
        <taxon>Polygonaceae</taxon>
        <taxon>Polygonoideae</taxon>
        <taxon>Fagopyreae</taxon>
        <taxon>Fagopyrum</taxon>
    </lineage>
</organism>
<name>A0A4P9Q2N8_FAGTA</name>
<evidence type="ECO:0000256" key="6">
    <source>
        <dbReference type="SAM" id="MobiDB-lite"/>
    </source>
</evidence>
<accession>A0A4P9Q2N8</accession>
<dbReference type="PROSITE" id="PS50811">
    <property type="entry name" value="WRKY"/>
    <property type="match status" value="1"/>
</dbReference>
<comment type="subcellular location">
    <subcellularLocation>
        <location evidence="1">Nucleus</location>
    </subcellularLocation>
</comment>
<dbReference type="PANTHER" id="PTHR31221:SF334">
    <property type="entry name" value="WRKY TRANSCRIPTION FACTOR 57-RELATED"/>
    <property type="match status" value="1"/>
</dbReference>
<dbReference type="FunFam" id="2.20.25.80:FF:000003">
    <property type="entry name" value="WRKY transcription factor 57"/>
    <property type="match status" value="1"/>
</dbReference>
<evidence type="ECO:0000313" key="8">
    <source>
        <dbReference type="EMBL" id="QCV57310.1"/>
    </source>
</evidence>